<keyword evidence="4" id="KW-0378">Hydrolase</keyword>
<dbReference type="Gene3D" id="3.60.10.10">
    <property type="entry name" value="Endonuclease/exonuclease/phosphatase"/>
    <property type="match status" value="1"/>
</dbReference>
<dbReference type="GO" id="GO:0004519">
    <property type="term" value="F:endonuclease activity"/>
    <property type="evidence" value="ECO:0007669"/>
    <property type="project" value="UniProtKB-KW"/>
</dbReference>
<evidence type="ECO:0000259" key="3">
    <source>
        <dbReference type="Pfam" id="PF03372"/>
    </source>
</evidence>
<dbReference type="InterPro" id="IPR017946">
    <property type="entry name" value="PLC-like_Pdiesterase_TIM-brl"/>
</dbReference>
<dbReference type="SUPFAM" id="SSF56219">
    <property type="entry name" value="DNase I-like"/>
    <property type="match status" value="1"/>
</dbReference>
<gene>
    <name evidence="4" type="ORF">IHE71_11420</name>
</gene>
<dbReference type="Proteomes" id="UP000625527">
    <property type="component" value="Unassembled WGS sequence"/>
</dbReference>
<organism evidence="4 5">
    <name type="scientific">Myceligenerans pegani</name>
    <dbReference type="NCBI Taxonomy" id="2776917"/>
    <lineage>
        <taxon>Bacteria</taxon>
        <taxon>Bacillati</taxon>
        <taxon>Actinomycetota</taxon>
        <taxon>Actinomycetes</taxon>
        <taxon>Micrococcales</taxon>
        <taxon>Promicromonosporaceae</taxon>
        <taxon>Myceligenerans</taxon>
    </lineage>
</organism>
<reference evidence="4 5" key="1">
    <citation type="submission" date="2020-10" db="EMBL/GenBank/DDBJ databases">
        <title>Myceligenerans pegani sp. nov., an endophytic actinomycete isolated from Peganum harmala L. in Xinjiang, China.</title>
        <authorList>
            <person name="Xin L."/>
        </authorList>
    </citation>
    <scope>NUCLEOTIDE SEQUENCE [LARGE SCALE GENOMIC DNA]</scope>
    <source>
        <strain evidence="4 5">TRM65318</strain>
    </source>
</reference>
<comment type="caution">
    <text evidence="4">The sequence shown here is derived from an EMBL/GenBank/DDBJ whole genome shotgun (WGS) entry which is preliminary data.</text>
</comment>
<dbReference type="EMBL" id="JADAQT010000083">
    <property type="protein sequence ID" value="MBE1876316.1"/>
    <property type="molecule type" value="Genomic_DNA"/>
</dbReference>
<dbReference type="SUPFAM" id="SSF51695">
    <property type="entry name" value="PLC-like phosphodiesterases"/>
    <property type="match status" value="1"/>
</dbReference>
<proteinExistence type="predicted"/>
<dbReference type="Pfam" id="PF13653">
    <property type="entry name" value="GDPD_2"/>
    <property type="match status" value="1"/>
</dbReference>
<dbReference type="Gene3D" id="3.20.20.190">
    <property type="entry name" value="Phosphatidylinositol (PI) phosphodiesterase"/>
    <property type="match status" value="1"/>
</dbReference>
<name>A0ABR9MY61_9MICO</name>
<keyword evidence="4" id="KW-0255">Endonuclease</keyword>
<dbReference type="InterPro" id="IPR039559">
    <property type="entry name" value="AIM6_PI-PLC-like_dom"/>
</dbReference>
<keyword evidence="4" id="KW-0540">Nuclease</keyword>
<protein>
    <submittedName>
        <fullName evidence="4">Endonuclease/exonuclease/phosphatase family protein</fullName>
    </submittedName>
</protein>
<accession>A0ABR9MY61</accession>
<evidence type="ECO:0000313" key="4">
    <source>
        <dbReference type="EMBL" id="MBE1876316.1"/>
    </source>
</evidence>
<feature type="domain" description="Endonuclease/exonuclease/phosphatase" evidence="3">
    <location>
        <begin position="307"/>
        <end position="568"/>
    </location>
</feature>
<dbReference type="InterPro" id="IPR005135">
    <property type="entry name" value="Endo/exonuclease/phosphatase"/>
</dbReference>
<dbReference type="Pfam" id="PF03372">
    <property type="entry name" value="Exo_endo_phos"/>
    <property type="match status" value="1"/>
</dbReference>
<dbReference type="PANTHER" id="PTHR41349">
    <property type="match status" value="1"/>
</dbReference>
<feature type="region of interest" description="Disordered" evidence="1">
    <location>
        <begin position="23"/>
        <end position="43"/>
    </location>
</feature>
<feature type="chain" id="PRO_5046661146" evidence="2">
    <location>
        <begin position="27"/>
        <end position="690"/>
    </location>
</feature>
<keyword evidence="5" id="KW-1185">Reference proteome</keyword>
<dbReference type="RefSeq" id="WP_192862878.1">
    <property type="nucleotide sequence ID" value="NZ_JADAQT010000083.1"/>
</dbReference>
<evidence type="ECO:0000313" key="5">
    <source>
        <dbReference type="Proteomes" id="UP000625527"/>
    </source>
</evidence>
<dbReference type="PANTHER" id="PTHR41349:SF1">
    <property type="entry name" value="PROTEIN CBG08683"/>
    <property type="match status" value="1"/>
</dbReference>
<evidence type="ECO:0000256" key="2">
    <source>
        <dbReference type="SAM" id="SignalP"/>
    </source>
</evidence>
<keyword evidence="2" id="KW-0732">Signal</keyword>
<dbReference type="CDD" id="cd08577">
    <property type="entry name" value="PI-PLCc_GDPD_SF_unchar3"/>
    <property type="match status" value="1"/>
</dbReference>
<dbReference type="InterPro" id="IPR036691">
    <property type="entry name" value="Endo/exonu/phosph_ase_sf"/>
</dbReference>
<evidence type="ECO:0000256" key="1">
    <source>
        <dbReference type="SAM" id="MobiDB-lite"/>
    </source>
</evidence>
<sequence length="690" mass="73619">MRGRTIVGAALAVATLFAGAAAPSSAAPEAGGPRGGDVVLGEPHDAAHAHNDYEHERPLRDALAHGFTSVEADVWLVDGELLVAHDREDVDPDRTLESLYLDPLRDLVRQNARHGDRSVYPGWDGSLQLLIDIKSDGEATYAAIHEELAEHRRIMTRAVRGHVRPGPVTAVISGNRPLETMRSQRVRFAFYDGRSGDLGSGLPATVMPLVSDNWNNLFDWQGEGAMPAAERERLRDVVAEAHAAGYRVRFWATPDRPGAARESVWTELADAGVDHINTDDLAGLDAFLTARAAGPDGPDVATELTVMTFNIWVGGTRVDFDQVPAAIEAAGADVVGVQESGGNLRRIADALGWDHVNEPLQIISRYPLRPGAAADHVFVETAPGHGVAMSNVHLQAYPYGPYDLRDGASTAEVLANENDIHMEQMAGRFESLGALAGSGFPVFLTGDFNVPSHLDWTAATAAATPRPFDLALEWPVSRRLAELRFRDTYREARPDPVEAPGYTWTPGYPAGAVTGDEVHDRIDFVYAAGATETEESVVVGEPASASPLPGDFGAPHSDVEVSPWPSDHRAVATTFEVDAAPLPDVEEPAPATIATDRASYAPGDPIEVTFDGGPGGERDWIGVYPAGTAPGSVPSYRWLYVSGATSGSRVVDGSAQGTTWPLPPGEYDVHLLVDDGYGSIATARFTVADG</sequence>
<feature type="signal peptide" evidence="2">
    <location>
        <begin position="1"/>
        <end position="26"/>
    </location>
</feature>